<dbReference type="Proteomes" id="UP000054477">
    <property type="component" value="Unassembled WGS sequence"/>
</dbReference>
<feature type="region of interest" description="Disordered" evidence="1">
    <location>
        <begin position="159"/>
        <end position="181"/>
    </location>
</feature>
<keyword evidence="3" id="KW-1185">Reference proteome</keyword>
<feature type="compositionally biased region" description="Polar residues" evidence="1">
    <location>
        <begin position="159"/>
        <end position="169"/>
    </location>
</feature>
<dbReference type="PANTHER" id="PTHR38134">
    <property type="entry name" value="SLR1395 PROTEIN"/>
    <property type="match status" value="1"/>
</dbReference>
<evidence type="ECO:0000313" key="3">
    <source>
        <dbReference type="Proteomes" id="UP000054477"/>
    </source>
</evidence>
<organism evidence="2 3">
    <name type="scientific">Laccaria amethystina LaAM-08-1</name>
    <dbReference type="NCBI Taxonomy" id="1095629"/>
    <lineage>
        <taxon>Eukaryota</taxon>
        <taxon>Fungi</taxon>
        <taxon>Dikarya</taxon>
        <taxon>Basidiomycota</taxon>
        <taxon>Agaricomycotina</taxon>
        <taxon>Agaricomycetes</taxon>
        <taxon>Agaricomycetidae</taxon>
        <taxon>Agaricales</taxon>
        <taxon>Agaricineae</taxon>
        <taxon>Hydnangiaceae</taxon>
        <taxon>Laccaria</taxon>
    </lineage>
</organism>
<reference evidence="3" key="2">
    <citation type="submission" date="2015-01" db="EMBL/GenBank/DDBJ databases">
        <title>Evolutionary Origins and Diversification of the Mycorrhizal Mutualists.</title>
        <authorList>
            <consortium name="DOE Joint Genome Institute"/>
            <consortium name="Mycorrhizal Genomics Consortium"/>
            <person name="Kohler A."/>
            <person name="Kuo A."/>
            <person name="Nagy L.G."/>
            <person name="Floudas D."/>
            <person name="Copeland A."/>
            <person name="Barry K.W."/>
            <person name="Cichocki N."/>
            <person name="Veneault-Fourrey C."/>
            <person name="LaButti K."/>
            <person name="Lindquist E.A."/>
            <person name="Lipzen A."/>
            <person name="Lundell T."/>
            <person name="Morin E."/>
            <person name="Murat C."/>
            <person name="Riley R."/>
            <person name="Ohm R."/>
            <person name="Sun H."/>
            <person name="Tunlid A."/>
            <person name="Henrissat B."/>
            <person name="Grigoriev I.V."/>
            <person name="Hibbett D.S."/>
            <person name="Martin F."/>
        </authorList>
    </citation>
    <scope>NUCLEOTIDE SEQUENCE [LARGE SCALE GENOMIC DNA]</scope>
    <source>
        <strain evidence="3">LaAM-08-1</strain>
    </source>
</reference>
<accession>A0A0C9YQ98</accession>
<dbReference type="STRING" id="1095629.A0A0C9YQ98"/>
<evidence type="ECO:0000313" key="2">
    <source>
        <dbReference type="EMBL" id="KIK10233.1"/>
    </source>
</evidence>
<dbReference type="InterPro" id="IPR053205">
    <property type="entry name" value="GHMP_kinase_L-arabinokinase"/>
</dbReference>
<sequence>MVEFCETSERVIQLTWFPGYGHATRVSALTRHLLGLNEKLRVHIVTSAPKHVFADCIVKGAIYRYAEIDPVVVQPLAYRVDRQKSIEALKHFLHKKDALLERERQWLLDVHAEGVLSDAAFLGCLAAKAARIPSILVTNFSFDSVYSYFATPMIDESGSTYSDDTSYGETQDPERLSDSIPDVPVSAKELEPLIEQMLTGYRCADLLVLLPGFIPIPSFSISPGLPSPAWIDMNTKRMHPEIVTFLRQKPCEAKLHPSLPFPNSPLPLPTRSIVSAPLLVRPPTSKGVVYTPEGRSCLLSSIGIPEHLHDELTTKILIVSFGGQVFRKPSRPGSNCSSRNSSREDLGLPKKPNGDQTQTLTRGRNDSAYGQLFSIPDHSDLNLHLTAALAERVYTPGKSDHHSVMLNRLATSHHLWVPGAPPASKSYSNLSINGIPTIQTTPPTPGLSTFAKFKEGGAFEEARLLPDPSWIAIVCGVTKEQWAFQSEGEDAELPEGFYVAPRDVYMPDLTAVGDVLLGKLGYGTVSECVDSCTAFVYVSRPLFIEEHGLRLLLDRQGVGIELSRQSYEAGDWSSAVENAWTQCKALKRRKRSDMARGIDVEKREREGRDLAETVVQWVKNRKSM</sequence>
<dbReference type="PANTHER" id="PTHR38134:SF2">
    <property type="entry name" value="GALACTOKINASE"/>
    <property type="match status" value="1"/>
</dbReference>
<dbReference type="AlphaFoldDB" id="A0A0C9YQ98"/>
<protein>
    <submittedName>
        <fullName evidence="2">Uncharacterized protein</fullName>
    </submittedName>
</protein>
<name>A0A0C9YQ98_9AGAR</name>
<dbReference type="HOGENOM" id="CLU_019516_0_0_1"/>
<dbReference type="EMBL" id="KN838536">
    <property type="protein sequence ID" value="KIK10233.1"/>
    <property type="molecule type" value="Genomic_DNA"/>
</dbReference>
<gene>
    <name evidence="2" type="ORF">K443DRAFT_143543</name>
</gene>
<dbReference type="OrthoDB" id="1684102at2759"/>
<evidence type="ECO:0000256" key="1">
    <source>
        <dbReference type="SAM" id="MobiDB-lite"/>
    </source>
</evidence>
<feature type="region of interest" description="Disordered" evidence="1">
    <location>
        <begin position="328"/>
        <end position="362"/>
    </location>
</feature>
<reference evidence="2 3" key="1">
    <citation type="submission" date="2014-04" db="EMBL/GenBank/DDBJ databases">
        <authorList>
            <consortium name="DOE Joint Genome Institute"/>
            <person name="Kuo A."/>
            <person name="Kohler A."/>
            <person name="Nagy L.G."/>
            <person name="Floudas D."/>
            <person name="Copeland A."/>
            <person name="Barry K.W."/>
            <person name="Cichocki N."/>
            <person name="Veneault-Fourrey C."/>
            <person name="LaButti K."/>
            <person name="Lindquist E.A."/>
            <person name="Lipzen A."/>
            <person name="Lundell T."/>
            <person name="Morin E."/>
            <person name="Murat C."/>
            <person name="Sun H."/>
            <person name="Tunlid A."/>
            <person name="Henrissat B."/>
            <person name="Grigoriev I.V."/>
            <person name="Hibbett D.S."/>
            <person name="Martin F."/>
            <person name="Nordberg H.P."/>
            <person name="Cantor M.N."/>
            <person name="Hua S.X."/>
        </authorList>
    </citation>
    <scope>NUCLEOTIDE SEQUENCE [LARGE SCALE GENOMIC DNA]</scope>
    <source>
        <strain evidence="2 3">LaAM-08-1</strain>
    </source>
</reference>
<proteinExistence type="predicted"/>